<evidence type="ECO:0000256" key="6">
    <source>
        <dbReference type="ARBA" id="ARBA00023268"/>
    </source>
</evidence>
<comment type="similarity">
    <text evidence="7">Belongs to the GlnE family.</text>
</comment>
<evidence type="ECO:0000259" key="9">
    <source>
        <dbReference type="Pfam" id="PF08335"/>
    </source>
</evidence>
<feature type="domain" description="PII-uridylyltransferase/Glutamine-synthetase adenylyltransferase" evidence="9">
    <location>
        <begin position="814"/>
        <end position="897"/>
    </location>
</feature>
<evidence type="ECO:0000256" key="2">
    <source>
        <dbReference type="ARBA" id="ARBA00022695"/>
    </source>
</evidence>
<dbReference type="FunFam" id="3.30.460.10:FF:000009">
    <property type="entry name" value="Bifunctional glutamine synthetase adenylyltransferase/adenylyl-removing enzyme"/>
    <property type="match status" value="1"/>
</dbReference>
<evidence type="ECO:0000313" key="11">
    <source>
        <dbReference type="Proteomes" id="UP000309186"/>
    </source>
</evidence>
<feature type="region of interest" description="Adenylyl transferase" evidence="7">
    <location>
        <begin position="437"/>
        <end position="931"/>
    </location>
</feature>
<reference evidence="10 11" key="1">
    <citation type="submission" date="2018-01" db="EMBL/GenBank/DDBJ databases">
        <title>Co-occurrence of chitin degradation, pigmentation and bioactivity in marine Pseudoalteromonas.</title>
        <authorList>
            <person name="Paulsen S."/>
            <person name="Gram L."/>
            <person name="Machado H."/>
        </authorList>
    </citation>
    <scope>NUCLEOTIDE SEQUENCE [LARGE SCALE GENOMIC DNA]</scope>
    <source>
        <strain evidence="10 11">S3663</strain>
    </source>
</reference>
<keyword evidence="10" id="KW-0436">Ligase</keyword>
<comment type="caution">
    <text evidence="10">The sequence shown here is derived from an EMBL/GenBank/DDBJ whole genome shotgun (WGS) entry which is preliminary data.</text>
</comment>
<sequence>MHQVDFPLSLLQLAEQRWQQLYGAQPYDEQLGRLIGLSDFAFRILEKRPELGTWLQQLNVDCRIIPEPLTDDLTELSELACFKQLRLYRQQYWLKVMWLDLVHQNPIEDSIEYISKLSEALIKAANQWAFAQTTKQCGVPLDELGNPLPMLVLGMGKLGGGELNFSSDIDLIFTYPRNVPTQGGRRSFESQVFYTKVAQKLISALNQVTADGQVFRVDMRLRPFGESGPLVMSFAAIEDYYQDQGREWERYAMLKARPLGEETCYWDEFKQLLKPFVYRRYIDFSVIESLRKMKHLIAQEVRRKGLVNNIKLGAGGIREVEFIVQALQMIRGGRDVGLQTPSILVAISELTQLDILPSEVSISLKRHYLFLRRVEQYLQAFDDQQTQTLPDAELDKARLAHLLGQPDFQSTLPQINQVMESVRQEFALVVGDEPQEQTSFDDSYSYAWLQRDCLQLEGILEAEKLAQWQNVLVEFDAKLNKRHVGIRGRDILDKLMPALLHALAQQKSSAELLQRVLNIVEMIATRTTYLELLFENQGALKQLVLLCGHSKWIAEHIAKYPILLDELIDPAALYKPLPLSEYQTEIRQYFLRIEQDDLELQMEALRQFKQAHQLRIAAADATGVLSIMKVSDHLTALSEAIVSQSVNLAWQQMVSRYGEPQGCNELSKGFAVIAYGKAGGLELGYDSDLDLVFVHNQQGDSSTIGNKQISSRQFYLKLAQRLMHLFNTRTASGILYELDTRLRPEGNSGLLAINIESFNHYQQSQAWTWEHQALTRARMINGETELVERFAEIRKDILCTARDEAQLKDDVVKMREKMRTHLSKDSKQAFDLKQGHGGMTDIEFIAQFLVLNHAKHYHKLTHFSDNIRILESAAQQGVISSEQQAILTECYCTLREHYHLNSLNQQGRCVPRELVAEQVEQVRNIWQQLFN</sequence>
<feature type="region of interest" description="Adenylyl removase" evidence="7">
    <location>
        <begin position="1"/>
        <end position="434"/>
    </location>
</feature>
<dbReference type="FunFam" id="1.20.120.330:FF:000005">
    <property type="entry name" value="Bifunctional glutamine synthetase adenylyltransferase/adenylyl-removing enzyme"/>
    <property type="match status" value="1"/>
</dbReference>
<proteinExistence type="inferred from homology"/>
<dbReference type="OrthoDB" id="9759366at2"/>
<dbReference type="InterPro" id="IPR043519">
    <property type="entry name" value="NT_sf"/>
</dbReference>
<dbReference type="GO" id="GO:0005829">
    <property type="term" value="C:cytosol"/>
    <property type="evidence" value="ECO:0007669"/>
    <property type="project" value="TreeGrafter"/>
</dbReference>
<dbReference type="HAMAP" id="MF_00802">
    <property type="entry name" value="GlnE"/>
    <property type="match status" value="1"/>
</dbReference>
<keyword evidence="1 7" id="KW-0808">Transferase</keyword>
<dbReference type="PANTHER" id="PTHR30621">
    <property type="entry name" value="GLUTAMINE SYNTHETASE ADENYLYLTRANSFERASE"/>
    <property type="match status" value="1"/>
</dbReference>
<keyword evidence="5 7" id="KW-0460">Magnesium</keyword>
<dbReference type="PANTHER" id="PTHR30621:SF0">
    <property type="entry name" value="BIFUNCTIONAL GLUTAMINE SYNTHETASE ADENYLYLTRANSFERASE_ADENYLYL-REMOVING ENZYME"/>
    <property type="match status" value="1"/>
</dbReference>
<keyword evidence="6 7" id="KW-0511">Multifunctional enzyme</keyword>
<evidence type="ECO:0000256" key="3">
    <source>
        <dbReference type="ARBA" id="ARBA00022741"/>
    </source>
</evidence>
<feature type="domain" description="PII-uridylyltransferase/Glutamine-synthetase adenylyltransferase" evidence="9">
    <location>
        <begin position="291"/>
        <end position="427"/>
    </location>
</feature>
<gene>
    <name evidence="7" type="primary">glnE</name>
    <name evidence="10" type="ORF">C1E24_14740</name>
</gene>
<dbReference type="Proteomes" id="UP000309186">
    <property type="component" value="Unassembled WGS sequence"/>
</dbReference>
<feature type="domain" description="Glutamate-ammonia ligase adenylyltransferase repeated" evidence="8">
    <location>
        <begin position="540"/>
        <end position="792"/>
    </location>
</feature>
<comment type="catalytic activity">
    <reaction evidence="7">
        <text>[glutamine synthetase]-L-tyrosine + ATP = [glutamine synthetase]-O(4)-(5'-adenylyl)-L-tyrosine + diphosphate</text>
        <dbReference type="Rhea" id="RHEA:18589"/>
        <dbReference type="Rhea" id="RHEA-COMP:10660"/>
        <dbReference type="Rhea" id="RHEA-COMP:10661"/>
        <dbReference type="ChEBI" id="CHEBI:30616"/>
        <dbReference type="ChEBI" id="CHEBI:33019"/>
        <dbReference type="ChEBI" id="CHEBI:46858"/>
        <dbReference type="ChEBI" id="CHEBI:83624"/>
        <dbReference type="EC" id="2.7.7.42"/>
    </reaction>
</comment>
<comment type="catalytic activity">
    <reaction evidence="7">
        <text>[glutamine synthetase]-O(4)-(5'-adenylyl)-L-tyrosine + phosphate = [glutamine synthetase]-L-tyrosine + ADP</text>
        <dbReference type="Rhea" id="RHEA:43716"/>
        <dbReference type="Rhea" id="RHEA-COMP:10660"/>
        <dbReference type="Rhea" id="RHEA-COMP:10661"/>
        <dbReference type="ChEBI" id="CHEBI:43474"/>
        <dbReference type="ChEBI" id="CHEBI:46858"/>
        <dbReference type="ChEBI" id="CHEBI:83624"/>
        <dbReference type="ChEBI" id="CHEBI:456216"/>
        <dbReference type="EC" id="2.7.7.89"/>
    </reaction>
</comment>
<dbReference type="Gene3D" id="1.20.120.1510">
    <property type="match status" value="1"/>
</dbReference>
<evidence type="ECO:0000256" key="7">
    <source>
        <dbReference type="HAMAP-Rule" id="MF_00802"/>
    </source>
</evidence>
<dbReference type="GO" id="GO:0008882">
    <property type="term" value="F:[glutamate-ammonia-ligase] adenylyltransferase activity"/>
    <property type="evidence" value="ECO:0007669"/>
    <property type="project" value="UniProtKB-UniRule"/>
</dbReference>
<dbReference type="GO" id="GO:0005524">
    <property type="term" value="F:ATP binding"/>
    <property type="evidence" value="ECO:0007669"/>
    <property type="project" value="UniProtKB-UniRule"/>
</dbReference>
<accession>A0A5R9PZF4</accession>
<dbReference type="Gene3D" id="1.20.120.330">
    <property type="entry name" value="Nucleotidyltransferases domain 2"/>
    <property type="match status" value="2"/>
</dbReference>
<evidence type="ECO:0000313" key="10">
    <source>
        <dbReference type="EMBL" id="TLX46280.1"/>
    </source>
</evidence>
<dbReference type="EC" id="2.7.7.42" evidence="7"/>
<dbReference type="InterPro" id="IPR005190">
    <property type="entry name" value="GlnE_rpt_dom"/>
</dbReference>
<dbReference type="GO" id="GO:0000287">
    <property type="term" value="F:magnesium ion binding"/>
    <property type="evidence" value="ECO:0007669"/>
    <property type="project" value="UniProtKB-UniRule"/>
</dbReference>
<dbReference type="Pfam" id="PF03710">
    <property type="entry name" value="GlnE"/>
    <property type="match status" value="2"/>
</dbReference>
<protein>
    <recommendedName>
        <fullName evidence="7">Bifunctional glutamine synthetase adenylyltransferase/adenylyl-removing enzyme</fullName>
    </recommendedName>
    <alternativeName>
        <fullName evidence="7">ATP:glutamine synthetase adenylyltransferase</fullName>
    </alternativeName>
    <alternativeName>
        <fullName evidence="7">ATase</fullName>
    </alternativeName>
    <domain>
        <recommendedName>
            <fullName evidence="7">Glutamine synthetase adenylyl-L-tyrosine phosphorylase</fullName>
            <ecNumber evidence="7">2.7.7.89</ecNumber>
        </recommendedName>
        <alternativeName>
            <fullName evidence="7">Adenylyl removase</fullName>
            <shortName evidence="7">AR</shortName>
            <shortName evidence="7">AT-N</shortName>
        </alternativeName>
    </domain>
    <domain>
        <recommendedName>
            <fullName evidence="7">Glutamine synthetase adenylyl transferase</fullName>
            <ecNumber evidence="7">2.7.7.42</ecNumber>
        </recommendedName>
        <alternativeName>
            <fullName evidence="7">Adenylyl transferase</fullName>
            <shortName evidence="7">AT</shortName>
            <shortName evidence="7">AT-C</shortName>
        </alternativeName>
    </domain>
</protein>
<dbReference type="EMBL" id="PPSW01000024">
    <property type="protein sequence ID" value="TLX46280.1"/>
    <property type="molecule type" value="Genomic_DNA"/>
</dbReference>
<dbReference type="RefSeq" id="WP_138482692.1">
    <property type="nucleotide sequence ID" value="NZ_PPSW01000024.1"/>
</dbReference>
<evidence type="ECO:0000256" key="1">
    <source>
        <dbReference type="ARBA" id="ARBA00022679"/>
    </source>
</evidence>
<dbReference type="InterPro" id="IPR023057">
    <property type="entry name" value="GlnE"/>
</dbReference>
<organism evidence="10 11">
    <name type="scientific">Pseudoalteromonas phenolica</name>
    <dbReference type="NCBI Taxonomy" id="161398"/>
    <lineage>
        <taxon>Bacteria</taxon>
        <taxon>Pseudomonadati</taxon>
        <taxon>Pseudomonadota</taxon>
        <taxon>Gammaproteobacteria</taxon>
        <taxon>Alteromonadales</taxon>
        <taxon>Pseudoalteromonadaceae</taxon>
        <taxon>Pseudoalteromonas</taxon>
    </lineage>
</organism>
<evidence type="ECO:0000259" key="8">
    <source>
        <dbReference type="Pfam" id="PF03710"/>
    </source>
</evidence>
<comment type="cofactor">
    <cofactor evidence="7">
        <name>Mg(2+)</name>
        <dbReference type="ChEBI" id="CHEBI:18420"/>
    </cofactor>
</comment>
<comment type="function">
    <text evidence="7">Involved in the regulation of glutamine synthetase GlnA, a key enzyme in the process to assimilate ammonia. When cellular nitrogen levels are high, the C-terminal adenylyl transferase (AT) inactivates GlnA by covalent transfer of an adenylyl group from ATP to specific tyrosine residue of GlnA, thus reducing its activity. Conversely, when nitrogen levels are low, the N-terminal adenylyl removase (AR) activates GlnA by removing the adenylyl group by phosphorolysis, increasing its activity. The regulatory region of GlnE binds the signal transduction protein PII (GlnB) which indicates the nitrogen status of the cell.</text>
</comment>
<dbReference type="NCBIfam" id="NF008292">
    <property type="entry name" value="PRK11072.1"/>
    <property type="match status" value="1"/>
</dbReference>
<feature type="domain" description="Glutamate-ammonia ligase adenylyltransferase repeated" evidence="8">
    <location>
        <begin position="29"/>
        <end position="263"/>
    </location>
</feature>
<dbReference type="InterPro" id="IPR013546">
    <property type="entry name" value="PII_UdlTrfase/GS_AdlTrfase"/>
</dbReference>
<keyword evidence="3 7" id="KW-0547">Nucleotide-binding</keyword>
<keyword evidence="4 7" id="KW-0067">ATP-binding</keyword>
<dbReference type="AlphaFoldDB" id="A0A5R9PZF4"/>
<dbReference type="CDD" id="cd05401">
    <property type="entry name" value="NT_GlnE_GlnD_like"/>
    <property type="match status" value="2"/>
</dbReference>
<dbReference type="GO" id="GO:0047388">
    <property type="term" value="F:[glutamine synthetase]-adenylyl-L-tyrosine phosphorylase activity"/>
    <property type="evidence" value="ECO:0007669"/>
    <property type="project" value="UniProtKB-EC"/>
</dbReference>
<evidence type="ECO:0000256" key="4">
    <source>
        <dbReference type="ARBA" id="ARBA00022840"/>
    </source>
</evidence>
<dbReference type="Pfam" id="PF08335">
    <property type="entry name" value="GlnD_UR_UTase"/>
    <property type="match status" value="2"/>
</dbReference>
<name>A0A5R9PZF4_9GAMM</name>
<dbReference type="SUPFAM" id="SSF81301">
    <property type="entry name" value="Nucleotidyltransferase"/>
    <property type="match status" value="2"/>
</dbReference>
<dbReference type="SUPFAM" id="SSF81593">
    <property type="entry name" value="Nucleotidyltransferase substrate binding subunit/domain"/>
    <property type="match status" value="2"/>
</dbReference>
<dbReference type="Gene3D" id="3.30.460.10">
    <property type="entry name" value="Beta Polymerase, domain 2"/>
    <property type="match status" value="2"/>
</dbReference>
<evidence type="ECO:0000256" key="5">
    <source>
        <dbReference type="ARBA" id="ARBA00022842"/>
    </source>
</evidence>
<dbReference type="GO" id="GO:0000820">
    <property type="term" value="P:regulation of glutamine family amino acid metabolic process"/>
    <property type="evidence" value="ECO:0007669"/>
    <property type="project" value="UniProtKB-UniRule"/>
</dbReference>
<keyword evidence="2 7" id="KW-0548">Nucleotidyltransferase</keyword>
<dbReference type="EC" id="2.7.7.89" evidence="7"/>
<dbReference type="GO" id="GO:0016874">
    <property type="term" value="F:ligase activity"/>
    <property type="evidence" value="ECO:0007669"/>
    <property type="project" value="UniProtKB-KW"/>
</dbReference>